<comment type="caution">
    <text evidence="1">The sequence shown here is derived from an EMBL/GenBank/DDBJ whole genome shotgun (WGS) entry which is preliminary data.</text>
</comment>
<dbReference type="SUPFAM" id="SSF53850">
    <property type="entry name" value="Periplasmic binding protein-like II"/>
    <property type="match status" value="1"/>
</dbReference>
<dbReference type="RefSeq" id="WP_284100869.1">
    <property type="nucleotide sequence ID" value="NZ_JARRAF010000010.1"/>
</dbReference>
<gene>
    <name evidence="1" type="ORF">PZA18_10920</name>
</gene>
<proteinExistence type="predicted"/>
<sequence>MNNTLRRSMIWPLLLLTLTCFVPSHAELVVVVGAGSTVSTLSKEQLIDLYLRRLKDFPGSNDTATPLIYNSGPLRSEFLQNVLGRSDAQVKAIWARYTFTGKAQAPRTVENPEEVKQLLAAHPKMIGYLNRGDVDASVKVVLVP</sequence>
<dbReference type="EMBL" id="JARRAF010000010">
    <property type="protein sequence ID" value="MDK2124562.1"/>
    <property type="molecule type" value="Genomic_DNA"/>
</dbReference>
<dbReference type="Gene3D" id="3.40.190.10">
    <property type="entry name" value="Periplasmic binding protein-like II"/>
    <property type="match status" value="1"/>
</dbReference>
<dbReference type="Proteomes" id="UP001172778">
    <property type="component" value="Unassembled WGS sequence"/>
</dbReference>
<reference evidence="1" key="1">
    <citation type="submission" date="2023-03" db="EMBL/GenBank/DDBJ databases">
        <title>Chitinimonas shenzhenensis gen. nov., sp. nov., a novel member of family Burkholderiaceae isolated from activated sludge collected in Shen Zhen, China.</title>
        <authorList>
            <person name="Wang X."/>
        </authorList>
    </citation>
    <scope>NUCLEOTIDE SEQUENCE</scope>
    <source>
        <strain evidence="1">DQS-5</strain>
    </source>
</reference>
<name>A0ABT7DWW5_9NEIS</name>
<evidence type="ECO:0000313" key="2">
    <source>
        <dbReference type="Proteomes" id="UP001172778"/>
    </source>
</evidence>
<evidence type="ECO:0000313" key="1">
    <source>
        <dbReference type="EMBL" id="MDK2124562.1"/>
    </source>
</evidence>
<keyword evidence="2" id="KW-1185">Reference proteome</keyword>
<accession>A0ABT7DWW5</accession>
<protein>
    <submittedName>
        <fullName evidence="1">Phosphate ABC transporter substrate-binding protein</fullName>
    </submittedName>
</protein>
<organism evidence="1 2">
    <name type="scientific">Parachitinimonas caeni</name>
    <dbReference type="NCBI Taxonomy" id="3031301"/>
    <lineage>
        <taxon>Bacteria</taxon>
        <taxon>Pseudomonadati</taxon>
        <taxon>Pseudomonadota</taxon>
        <taxon>Betaproteobacteria</taxon>
        <taxon>Neisseriales</taxon>
        <taxon>Chitinibacteraceae</taxon>
        <taxon>Parachitinimonas</taxon>
    </lineage>
</organism>